<dbReference type="AlphaFoldDB" id="A0AA86RPH7"/>
<sequence length="82" mass="9286">MAISKVQPGRRNSQEAAQMVPINPFRNNEHDFNKDNFPLSETWQTDQTSDRDEAIGTGRQNDSVPREARAKFSVLAPDKISK</sequence>
<reference evidence="2" key="1">
    <citation type="submission" date="2023-10" db="EMBL/GenBank/DDBJ databases">
        <authorList>
            <person name="Domelevo Entfellner J.-B."/>
        </authorList>
    </citation>
    <scope>NUCLEOTIDE SEQUENCE</scope>
</reference>
<name>A0AA86RPH7_9FABA</name>
<evidence type="ECO:0000313" key="2">
    <source>
        <dbReference type="EMBL" id="CAJ1869471.1"/>
    </source>
</evidence>
<gene>
    <name evidence="2" type="ORF">AYBTSS11_LOCUS2387</name>
</gene>
<proteinExistence type="predicted"/>
<feature type="region of interest" description="Disordered" evidence="1">
    <location>
        <begin position="1"/>
        <end position="82"/>
    </location>
</feature>
<evidence type="ECO:0000313" key="3">
    <source>
        <dbReference type="Proteomes" id="UP001189624"/>
    </source>
</evidence>
<evidence type="ECO:0000256" key="1">
    <source>
        <dbReference type="SAM" id="MobiDB-lite"/>
    </source>
</evidence>
<protein>
    <submittedName>
        <fullName evidence="2">Uncharacterized protein</fullName>
    </submittedName>
</protein>
<dbReference type="Proteomes" id="UP001189624">
    <property type="component" value="Chromosome 1"/>
</dbReference>
<accession>A0AA86RPH7</accession>
<dbReference type="Gramene" id="rna-AYBTSS11_LOCUS2387">
    <property type="protein sequence ID" value="CAJ1869471.1"/>
    <property type="gene ID" value="gene-AYBTSS11_LOCUS2387"/>
</dbReference>
<dbReference type="EMBL" id="OY731398">
    <property type="protein sequence ID" value="CAJ1869471.1"/>
    <property type="molecule type" value="Genomic_DNA"/>
</dbReference>
<keyword evidence="3" id="KW-1185">Reference proteome</keyword>
<organism evidence="2 3">
    <name type="scientific">Sphenostylis stenocarpa</name>
    <dbReference type="NCBI Taxonomy" id="92480"/>
    <lineage>
        <taxon>Eukaryota</taxon>
        <taxon>Viridiplantae</taxon>
        <taxon>Streptophyta</taxon>
        <taxon>Embryophyta</taxon>
        <taxon>Tracheophyta</taxon>
        <taxon>Spermatophyta</taxon>
        <taxon>Magnoliopsida</taxon>
        <taxon>eudicotyledons</taxon>
        <taxon>Gunneridae</taxon>
        <taxon>Pentapetalae</taxon>
        <taxon>rosids</taxon>
        <taxon>fabids</taxon>
        <taxon>Fabales</taxon>
        <taxon>Fabaceae</taxon>
        <taxon>Papilionoideae</taxon>
        <taxon>50 kb inversion clade</taxon>
        <taxon>NPAAA clade</taxon>
        <taxon>indigoferoid/millettioid clade</taxon>
        <taxon>Phaseoleae</taxon>
        <taxon>Sphenostylis</taxon>
    </lineage>
</organism>